<accession>A0A378I9A6</accession>
<evidence type="ECO:0000256" key="10">
    <source>
        <dbReference type="RuleBase" id="RU003707"/>
    </source>
</evidence>
<evidence type="ECO:0000256" key="9">
    <source>
        <dbReference type="ARBA" id="ARBA00049556"/>
    </source>
</evidence>
<dbReference type="Proteomes" id="UP000054735">
    <property type="component" value="Unassembled WGS sequence"/>
</dbReference>
<dbReference type="InterPro" id="IPR036291">
    <property type="entry name" value="NAD(P)-bd_dom_sf"/>
</dbReference>
<dbReference type="SUPFAM" id="SSF51735">
    <property type="entry name" value="NAD(P)-binding Rossmann-fold domains"/>
    <property type="match status" value="1"/>
</dbReference>
<dbReference type="UniPathway" id="UPA00659"/>
<dbReference type="InterPro" id="IPR008927">
    <property type="entry name" value="6-PGluconate_DH-like_C_sf"/>
</dbReference>
<evidence type="ECO:0000256" key="6">
    <source>
        <dbReference type="ARBA" id="ARBA00023002"/>
    </source>
</evidence>
<sequence length="789" mass="86881">MQEPFYIKKIAVLGAGVMGAQIAAHCVNAGISCLLYDLPAKDTNKNSLVEKAIANLAKLKPAPLGTARVAAQLMARNYDEDLEELKSCDLIIEAIAERMDWKEALYKKIAPFLDEKAILVSNTSGLSINALAGVLPVSLHERFCGVHFFNPPRYMHLAELIPTSATSTTLLTHLETWLTSYLGKGVIHAKDTPNFIANRIGVFSLLATLHHAEAMQIGLDEVDAITGSLLGRPKSATFRTMDVVGLDTMQHVVHTMYEQLKDDPWHGRFVLPSWLEKMIEQGHLGQKSGQGIYRKAGKVIEVFDRQTEEYRPSAGEVSPELKSIMTEREPQKRMAALLSSQDRQAQFLAACFIDLFHYCAFHLESIANNVRDVDLAIRWGFGWAQGPFETWQQAGLESMMTSIREAIAKGSSMSQADLPAWLSRVHQFYHEGGAFSPQSMSFIPRSSLSVYHKQYFPELVLTEHPEKLDKLFENDGLTLSRFKNDIGLISFKSKSNTIGQAVLDGFAAAMDVAEKHCRGLIVYQHDAGNFSSGADLKGVGGLIQNNDFDALEKMLEQFQQTVLRLKYSPIPVIAALRGRALGGGCELLMHCDAVVAAFESYPGLVEAGVGLIPAGGGTKEMAMRAAEKAQDADLMVFLSPYFQQIATAAVAGSAMDAQQLGYLKATDTWVMNSHEVLFAALAKMESLLANNYQPPIRGGVFKVAGREGYARLQAGLVNWMEGGFISKYDYYLVSQLAFAICGGDVNNGTLVNEDWMLKLEREAFMKLARNPLTHARISSLLETGKPLRN</sequence>
<dbReference type="OrthoDB" id="5389341at2"/>
<name>A0A378I9A6_9GAMM</name>
<dbReference type="Pfam" id="PF00378">
    <property type="entry name" value="ECH_1"/>
    <property type="match status" value="1"/>
</dbReference>
<evidence type="ECO:0000256" key="2">
    <source>
        <dbReference type="ARBA" id="ARBA00008750"/>
    </source>
</evidence>
<evidence type="ECO:0000256" key="3">
    <source>
        <dbReference type="ARBA" id="ARBA00012076"/>
    </source>
</evidence>
<evidence type="ECO:0000256" key="5">
    <source>
        <dbReference type="ARBA" id="ARBA00022963"/>
    </source>
</evidence>
<evidence type="ECO:0000313" key="16">
    <source>
        <dbReference type="Proteomes" id="UP000255066"/>
    </source>
</evidence>
<dbReference type="Gene3D" id="3.90.226.10">
    <property type="entry name" value="2-enoyl-CoA Hydratase, Chain A, domain 1"/>
    <property type="match status" value="1"/>
</dbReference>
<dbReference type="PROSITE" id="PS00166">
    <property type="entry name" value="ENOYL_COA_HYDRATASE"/>
    <property type="match status" value="1"/>
</dbReference>
<dbReference type="GO" id="GO:0070403">
    <property type="term" value="F:NAD+ binding"/>
    <property type="evidence" value="ECO:0007669"/>
    <property type="project" value="InterPro"/>
</dbReference>
<dbReference type="Proteomes" id="UP000255066">
    <property type="component" value="Unassembled WGS sequence"/>
</dbReference>
<dbReference type="PANTHER" id="PTHR48075:SF7">
    <property type="entry name" value="3-HYDROXYACYL-COA DEHYDROGENASE-RELATED"/>
    <property type="match status" value="1"/>
</dbReference>
<evidence type="ECO:0000259" key="12">
    <source>
        <dbReference type="Pfam" id="PF02737"/>
    </source>
</evidence>
<dbReference type="GO" id="GO:0003857">
    <property type="term" value="F:(3S)-3-hydroxyacyl-CoA dehydrogenase (NAD+) activity"/>
    <property type="evidence" value="ECO:0007669"/>
    <property type="project" value="UniProtKB-EC"/>
</dbReference>
<dbReference type="RefSeq" id="WP_058522732.1">
    <property type="nucleotide sequence ID" value="NZ_CAAAHV010000022.1"/>
</dbReference>
<dbReference type="STRING" id="28083.Lbir_0625"/>
<comment type="pathway">
    <text evidence="1">Lipid metabolism; fatty acid beta-oxidation.</text>
</comment>
<reference evidence="14 16" key="2">
    <citation type="submission" date="2018-06" db="EMBL/GenBank/DDBJ databases">
        <authorList>
            <consortium name="Pathogen Informatics"/>
            <person name="Doyle S."/>
        </authorList>
    </citation>
    <scope>NUCLEOTIDE SEQUENCE [LARGE SCALE GENOMIC DNA]</scope>
    <source>
        <strain evidence="14 16">NCTC12437</strain>
    </source>
</reference>
<keyword evidence="8" id="KW-0443">Lipid metabolism</keyword>
<evidence type="ECO:0000256" key="1">
    <source>
        <dbReference type="ARBA" id="ARBA00005005"/>
    </source>
</evidence>
<comment type="catalytic activity">
    <reaction evidence="9">
        <text>a (3S)-3-hydroxyacyl-CoA + NAD(+) = a 3-oxoacyl-CoA + NADH + H(+)</text>
        <dbReference type="Rhea" id="RHEA:22432"/>
        <dbReference type="ChEBI" id="CHEBI:15378"/>
        <dbReference type="ChEBI" id="CHEBI:57318"/>
        <dbReference type="ChEBI" id="CHEBI:57540"/>
        <dbReference type="ChEBI" id="CHEBI:57945"/>
        <dbReference type="ChEBI" id="CHEBI:90726"/>
        <dbReference type="EC" id="1.1.1.35"/>
    </reaction>
</comment>
<dbReference type="PANTHER" id="PTHR48075">
    <property type="entry name" value="3-HYDROXYACYL-COA DEHYDROGENASE FAMILY PROTEIN"/>
    <property type="match status" value="1"/>
</dbReference>
<evidence type="ECO:0000313" key="15">
    <source>
        <dbReference type="Proteomes" id="UP000054735"/>
    </source>
</evidence>
<keyword evidence="6 14" id="KW-0560">Oxidoreductase</keyword>
<dbReference type="EC" id="4.2.1.17" evidence="3"/>
<dbReference type="Gene3D" id="1.10.1040.50">
    <property type="match status" value="1"/>
</dbReference>
<comment type="similarity">
    <text evidence="2">In the N-terminal section; belongs to the enoyl-CoA hydratase/isomerase family.</text>
</comment>
<evidence type="ECO:0000256" key="8">
    <source>
        <dbReference type="ARBA" id="ARBA00023098"/>
    </source>
</evidence>
<organism evidence="14 16">
    <name type="scientific">Legionella birminghamensis</name>
    <dbReference type="NCBI Taxonomy" id="28083"/>
    <lineage>
        <taxon>Bacteria</taxon>
        <taxon>Pseudomonadati</taxon>
        <taxon>Pseudomonadota</taxon>
        <taxon>Gammaproteobacteria</taxon>
        <taxon>Legionellales</taxon>
        <taxon>Legionellaceae</taxon>
        <taxon>Legionella</taxon>
    </lineage>
</organism>
<dbReference type="EMBL" id="LNXT01000006">
    <property type="protein sequence ID" value="KTC75251.1"/>
    <property type="molecule type" value="Genomic_DNA"/>
</dbReference>
<feature type="domain" description="3-hydroxyacyl-CoA dehydrogenase NAD binding" evidence="12">
    <location>
        <begin position="9"/>
        <end position="192"/>
    </location>
</feature>
<comment type="similarity">
    <text evidence="10">Belongs to the enoyl-CoA hydratase/isomerase family.</text>
</comment>
<evidence type="ECO:0000259" key="11">
    <source>
        <dbReference type="Pfam" id="PF00725"/>
    </source>
</evidence>
<dbReference type="InterPro" id="IPR006108">
    <property type="entry name" value="3HC_DH_C"/>
</dbReference>
<dbReference type="GO" id="GO:0004300">
    <property type="term" value="F:enoyl-CoA hydratase activity"/>
    <property type="evidence" value="ECO:0007669"/>
    <property type="project" value="UniProtKB-EC"/>
</dbReference>
<dbReference type="Pfam" id="PF00725">
    <property type="entry name" value="3HCDH"/>
    <property type="match status" value="1"/>
</dbReference>
<protein>
    <recommendedName>
        <fullName evidence="3">enoyl-CoA hydratase</fullName>
        <ecNumber evidence="3">4.2.1.17</ecNumber>
    </recommendedName>
</protein>
<dbReference type="Pfam" id="PF02737">
    <property type="entry name" value="3HCDH_N"/>
    <property type="match status" value="1"/>
</dbReference>
<dbReference type="InterPro" id="IPR001753">
    <property type="entry name" value="Enoyl-CoA_hydra/iso"/>
</dbReference>
<dbReference type="EMBL" id="UGNW01000001">
    <property type="protein sequence ID" value="STX31798.1"/>
    <property type="molecule type" value="Genomic_DNA"/>
</dbReference>
<evidence type="ECO:0000313" key="14">
    <source>
        <dbReference type="EMBL" id="STX31798.1"/>
    </source>
</evidence>
<gene>
    <name evidence="13" type="primary">fadB</name>
    <name evidence="13" type="ORF">Lbir_0625</name>
    <name evidence="14" type="ORF">NCTC12437_01572</name>
</gene>
<dbReference type="InterPro" id="IPR029045">
    <property type="entry name" value="ClpP/crotonase-like_dom_sf"/>
</dbReference>
<dbReference type="SUPFAM" id="SSF52096">
    <property type="entry name" value="ClpP/crotonase"/>
    <property type="match status" value="1"/>
</dbReference>
<feature type="domain" description="3-hydroxyacyl-CoA dehydrogenase C-terminal" evidence="11">
    <location>
        <begin position="195"/>
        <end position="294"/>
    </location>
</feature>
<dbReference type="Gene3D" id="3.40.50.720">
    <property type="entry name" value="NAD(P)-binding Rossmann-like Domain"/>
    <property type="match status" value="1"/>
</dbReference>
<evidence type="ECO:0000256" key="7">
    <source>
        <dbReference type="ARBA" id="ARBA00023027"/>
    </source>
</evidence>
<evidence type="ECO:0000256" key="4">
    <source>
        <dbReference type="ARBA" id="ARBA00022832"/>
    </source>
</evidence>
<proteinExistence type="inferred from homology"/>
<dbReference type="CDD" id="cd06558">
    <property type="entry name" value="crotonase-like"/>
    <property type="match status" value="1"/>
</dbReference>
<dbReference type="InterPro" id="IPR018376">
    <property type="entry name" value="Enoyl-CoA_hyd/isom_CS"/>
</dbReference>
<dbReference type="AlphaFoldDB" id="A0A378I9A6"/>
<keyword evidence="5" id="KW-0442">Lipid degradation</keyword>
<dbReference type="GO" id="GO:0006635">
    <property type="term" value="P:fatty acid beta-oxidation"/>
    <property type="evidence" value="ECO:0007669"/>
    <property type="project" value="UniProtKB-UniPathway"/>
</dbReference>
<keyword evidence="7" id="KW-0520">NAD</keyword>
<dbReference type="InterPro" id="IPR006176">
    <property type="entry name" value="3-OHacyl-CoA_DH_NAD-bd"/>
</dbReference>
<dbReference type="SUPFAM" id="SSF48179">
    <property type="entry name" value="6-phosphogluconate dehydrogenase C-terminal domain-like"/>
    <property type="match status" value="2"/>
</dbReference>
<reference evidence="13 15" key="1">
    <citation type="submission" date="2015-11" db="EMBL/GenBank/DDBJ databases">
        <title>Genomic analysis of 38 Legionella species identifies large and diverse effector repertoires.</title>
        <authorList>
            <person name="Burstein D."/>
            <person name="Amaro F."/>
            <person name="Zusman T."/>
            <person name="Lifshitz Z."/>
            <person name="Cohen O."/>
            <person name="Gilbert J.A."/>
            <person name="Pupko T."/>
            <person name="Shuman H.A."/>
            <person name="Segal G."/>
        </authorList>
    </citation>
    <scope>NUCLEOTIDE SEQUENCE [LARGE SCALE GENOMIC DNA]</scope>
    <source>
        <strain evidence="13 15">CDC#1407-AL-14</strain>
    </source>
</reference>
<keyword evidence="15" id="KW-1185">Reference proteome</keyword>
<keyword evidence="4" id="KW-0276">Fatty acid metabolism</keyword>
<evidence type="ECO:0000313" key="13">
    <source>
        <dbReference type="EMBL" id="KTC75251.1"/>
    </source>
</evidence>